<comment type="similarity">
    <text evidence="1">Belongs to the trimethylamine methyltransferase family.</text>
</comment>
<proteinExistence type="inferred from homology"/>
<accession>A0A1H0RY22</accession>
<dbReference type="STRING" id="91360.SAMN05660330_02480"/>
<evidence type="ECO:0000313" key="5">
    <source>
        <dbReference type="Proteomes" id="UP000199073"/>
    </source>
</evidence>
<dbReference type="EMBL" id="FNJI01000016">
    <property type="protein sequence ID" value="SDP34471.1"/>
    <property type="molecule type" value="Genomic_DNA"/>
</dbReference>
<keyword evidence="3 4" id="KW-0808">Transferase</keyword>
<reference evidence="4 5" key="1">
    <citation type="submission" date="2016-10" db="EMBL/GenBank/DDBJ databases">
        <authorList>
            <person name="de Groot N.N."/>
        </authorList>
    </citation>
    <scope>NUCLEOTIDE SEQUENCE [LARGE SCALE GENOMIC DNA]</scope>
    <source>
        <strain evidence="4 5">DSM 12130</strain>
    </source>
</reference>
<dbReference type="GO" id="GO:0008168">
    <property type="term" value="F:methyltransferase activity"/>
    <property type="evidence" value="ECO:0007669"/>
    <property type="project" value="UniProtKB-KW"/>
</dbReference>
<evidence type="ECO:0000256" key="3">
    <source>
        <dbReference type="ARBA" id="ARBA00022679"/>
    </source>
</evidence>
<dbReference type="Proteomes" id="UP000199073">
    <property type="component" value="Unassembled WGS sequence"/>
</dbReference>
<gene>
    <name evidence="4" type="ORF">SAMN05660330_02480</name>
</gene>
<dbReference type="GO" id="GO:0032259">
    <property type="term" value="P:methylation"/>
    <property type="evidence" value="ECO:0007669"/>
    <property type="project" value="UniProtKB-KW"/>
</dbReference>
<evidence type="ECO:0000256" key="2">
    <source>
        <dbReference type="ARBA" id="ARBA00022603"/>
    </source>
</evidence>
<evidence type="ECO:0000313" key="4">
    <source>
        <dbReference type="EMBL" id="SDP34471.1"/>
    </source>
</evidence>
<sequence length="133" mass="15148">MGITFDLAQLVLDNEVAGLIKRTVNGIEVNDETLSLDTIKEIGPFKDYLAHETTYRHMRLTTSPKLMDRRMRPRWEAAGSKDAYQRACEEVLRILENYEPPRLSDEVLQKVRDIVRGAEAELGIVETESEISG</sequence>
<keyword evidence="2 4" id="KW-0489">Methyltransferase</keyword>
<dbReference type="GO" id="GO:0015948">
    <property type="term" value="P:methanogenesis"/>
    <property type="evidence" value="ECO:0007669"/>
    <property type="project" value="InterPro"/>
</dbReference>
<protein>
    <submittedName>
        <fullName evidence="4">Trimethylamine---corrinoid protein Co-methyltransferase</fullName>
    </submittedName>
</protein>
<name>A0A1H0RY22_9BACT</name>
<evidence type="ECO:0000256" key="1">
    <source>
        <dbReference type="ARBA" id="ARBA00007137"/>
    </source>
</evidence>
<dbReference type="AlphaFoldDB" id="A0A1H0RY22"/>
<dbReference type="InterPro" id="IPR038601">
    <property type="entry name" value="MttB-like_sf"/>
</dbReference>
<dbReference type="Gene3D" id="3.20.20.480">
    <property type="entry name" value="Trimethylamine methyltransferase-like"/>
    <property type="match status" value="1"/>
</dbReference>
<keyword evidence="5" id="KW-1185">Reference proteome</keyword>
<organism evidence="4 5">
    <name type="scientific">Desulforhopalus singaporensis</name>
    <dbReference type="NCBI Taxonomy" id="91360"/>
    <lineage>
        <taxon>Bacteria</taxon>
        <taxon>Pseudomonadati</taxon>
        <taxon>Thermodesulfobacteriota</taxon>
        <taxon>Desulfobulbia</taxon>
        <taxon>Desulfobulbales</taxon>
        <taxon>Desulfocapsaceae</taxon>
        <taxon>Desulforhopalus</taxon>
    </lineage>
</organism>
<dbReference type="Pfam" id="PF06253">
    <property type="entry name" value="MTTB"/>
    <property type="match status" value="1"/>
</dbReference>
<dbReference type="InterPro" id="IPR010426">
    <property type="entry name" value="MTTB_MeTrfase"/>
</dbReference>